<comment type="caution">
    <text evidence="2">The sequence shown here is derived from an EMBL/GenBank/DDBJ whole genome shotgun (WGS) entry which is preliminary data.</text>
</comment>
<sequence length="155" mass="17030">MKRMLALAALGTLTLSACTLAGNPLRKDVTGNLKGFNPNQNIRLAIVGFSSAGQYTADGTQSQIIDKYLTGGFALDLPTNLAYGTYRVVAFRDANNDGRFSTGDVVLSRDNGKRLVYSRYDNQFFQGTTRGWNIYNPTNRTAQTLTLDNYDLEAL</sequence>
<organism evidence="2 3">
    <name type="scientific">Deinococcus malanensis</name>
    <dbReference type="NCBI Taxonomy" id="1706855"/>
    <lineage>
        <taxon>Bacteria</taxon>
        <taxon>Thermotogati</taxon>
        <taxon>Deinococcota</taxon>
        <taxon>Deinococci</taxon>
        <taxon>Deinococcales</taxon>
        <taxon>Deinococcaceae</taxon>
        <taxon>Deinococcus</taxon>
    </lineage>
</organism>
<name>A0ABQ2EVR6_9DEIO</name>
<dbReference type="EMBL" id="BMPP01000007">
    <property type="protein sequence ID" value="GGK26966.1"/>
    <property type="molecule type" value="Genomic_DNA"/>
</dbReference>
<gene>
    <name evidence="2" type="ORF">GCM10008955_20940</name>
</gene>
<proteinExistence type="predicted"/>
<evidence type="ECO:0000313" key="3">
    <source>
        <dbReference type="Proteomes" id="UP000647587"/>
    </source>
</evidence>
<reference evidence="3" key="1">
    <citation type="journal article" date="2019" name="Int. J. Syst. Evol. Microbiol.">
        <title>The Global Catalogue of Microorganisms (GCM) 10K type strain sequencing project: providing services to taxonomists for standard genome sequencing and annotation.</title>
        <authorList>
            <consortium name="The Broad Institute Genomics Platform"/>
            <consortium name="The Broad Institute Genome Sequencing Center for Infectious Disease"/>
            <person name="Wu L."/>
            <person name="Ma J."/>
        </authorList>
    </citation>
    <scope>NUCLEOTIDE SEQUENCE [LARGE SCALE GENOMIC DNA]</scope>
    <source>
        <strain evidence="3">JCM 30331</strain>
    </source>
</reference>
<keyword evidence="3" id="KW-1185">Reference proteome</keyword>
<feature type="signal peptide" evidence="1">
    <location>
        <begin position="1"/>
        <end position="21"/>
    </location>
</feature>
<evidence type="ECO:0000256" key="1">
    <source>
        <dbReference type="SAM" id="SignalP"/>
    </source>
</evidence>
<protein>
    <recommendedName>
        <fullName evidence="4">Lipoprotein</fullName>
    </recommendedName>
</protein>
<keyword evidence="1" id="KW-0732">Signal</keyword>
<evidence type="ECO:0008006" key="4">
    <source>
        <dbReference type="Google" id="ProtNLM"/>
    </source>
</evidence>
<feature type="chain" id="PRO_5046967898" description="Lipoprotein" evidence="1">
    <location>
        <begin position="22"/>
        <end position="155"/>
    </location>
</feature>
<evidence type="ECO:0000313" key="2">
    <source>
        <dbReference type="EMBL" id="GGK26966.1"/>
    </source>
</evidence>
<dbReference type="RefSeq" id="WP_189007902.1">
    <property type="nucleotide sequence ID" value="NZ_BMPP01000007.1"/>
</dbReference>
<dbReference type="Proteomes" id="UP000647587">
    <property type="component" value="Unassembled WGS sequence"/>
</dbReference>
<dbReference type="PROSITE" id="PS51257">
    <property type="entry name" value="PROKAR_LIPOPROTEIN"/>
    <property type="match status" value="1"/>
</dbReference>
<accession>A0ABQ2EVR6</accession>